<protein>
    <submittedName>
        <fullName evidence="1">Uncharacterized protein</fullName>
    </submittedName>
</protein>
<organism evidence="1 2">
    <name type="scientific">Elysia marginata</name>
    <dbReference type="NCBI Taxonomy" id="1093978"/>
    <lineage>
        <taxon>Eukaryota</taxon>
        <taxon>Metazoa</taxon>
        <taxon>Spiralia</taxon>
        <taxon>Lophotrochozoa</taxon>
        <taxon>Mollusca</taxon>
        <taxon>Gastropoda</taxon>
        <taxon>Heterobranchia</taxon>
        <taxon>Euthyneura</taxon>
        <taxon>Panpulmonata</taxon>
        <taxon>Sacoglossa</taxon>
        <taxon>Placobranchoidea</taxon>
        <taxon>Plakobranchidae</taxon>
        <taxon>Elysia</taxon>
    </lineage>
</organism>
<dbReference type="Proteomes" id="UP000762676">
    <property type="component" value="Unassembled WGS sequence"/>
</dbReference>
<sequence>MASVGTFPMAPNVTSLWSVTWAALCDWSTATTRVRGSEAGKCTTGLQATPFRTEPTDFERFSDNAALYKHLHKIFQDSYRALDGYLGLLRLGESKGGEESNGKLPHYAVCLEKQGPRFLFPYARVEYGTTFTFTLHGIRKNASGSDESEEQDLVKMRLERTLLEEFQQNP</sequence>
<dbReference type="EMBL" id="BMAT01013207">
    <property type="protein sequence ID" value="GFS07534.1"/>
    <property type="molecule type" value="Genomic_DNA"/>
</dbReference>
<comment type="caution">
    <text evidence="1">The sequence shown here is derived from an EMBL/GenBank/DDBJ whole genome shotgun (WGS) entry which is preliminary data.</text>
</comment>
<evidence type="ECO:0000313" key="1">
    <source>
        <dbReference type="EMBL" id="GFS07534.1"/>
    </source>
</evidence>
<reference evidence="1 2" key="1">
    <citation type="journal article" date="2021" name="Elife">
        <title>Chloroplast acquisition without the gene transfer in kleptoplastic sea slugs, Plakobranchus ocellatus.</title>
        <authorList>
            <person name="Maeda T."/>
            <person name="Takahashi S."/>
            <person name="Yoshida T."/>
            <person name="Shimamura S."/>
            <person name="Takaki Y."/>
            <person name="Nagai Y."/>
            <person name="Toyoda A."/>
            <person name="Suzuki Y."/>
            <person name="Arimoto A."/>
            <person name="Ishii H."/>
            <person name="Satoh N."/>
            <person name="Nishiyama T."/>
            <person name="Hasebe M."/>
            <person name="Maruyama T."/>
            <person name="Minagawa J."/>
            <person name="Obokata J."/>
            <person name="Shigenobu S."/>
        </authorList>
    </citation>
    <scope>NUCLEOTIDE SEQUENCE [LARGE SCALE GENOMIC DNA]</scope>
</reference>
<accession>A0AAV4IAS3</accession>
<proteinExistence type="predicted"/>
<gene>
    <name evidence="1" type="ORF">ElyMa_006571700</name>
</gene>
<dbReference type="AlphaFoldDB" id="A0AAV4IAS3"/>
<keyword evidence="2" id="KW-1185">Reference proteome</keyword>
<name>A0AAV4IAS3_9GAST</name>
<evidence type="ECO:0000313" key="2">
    <source>
        <dbReference type="Proteomes" id="UP000762676"/>
    </source>
</evidence>